<feature type="region of interest" description="Disordered" evidence="1">
    <location>
        <begin position="721"/>
        <end position="755"/>
    </location>
</feature>
<protein>
    <recommendedName>
        <fullName evidence="4">Protein kinase domain-containing protein</fullName>
    </recommendedName>
</protein>
<keyword evidence="3" id="KW-1185">Reference proteome</keyword>
<feature type="compositionally biased region" description="Acidic residues" evidence="1">
    <location>
        <begin position="422"/>
        <end position="431"/>
    </location>
</feature>
<dbReference type="STRING" id="1658174.A0A1J9P3M8"/>
<feature type="non-terminal residue" evidence="2">
    <location>
        <position position="1"/>
    </location>
</feature>
<reference evidence="2 3" key="1">
    <citation type="submission" date="2015-08" db="EMBL/GenBank/DDBJ databases">
        <title>Emmonsia species relationships and genome sequence.</title>
        <authorList>
            <person name="Cuomo C.A."/>
            <person name="Schwartz I.S."/>
            <person name="Kenyon C."/>
            <person name="De Hoog G.S."/>
            <person name="Govender N.P."/>
            <person name="Botha A."/>
            <person name="Moreno L."/>
            <person name="De Vries M."/>
            <person name="Munoz J.F."/>
            <person name="Stielow J.B."/>
        </authorList>
    </citation>
    <scope>NUCLEOTIDE SEQUENCE [LARGE SCALE GENOMIC DNA]</scope>
    <source>
        <strain evidence="2 3">EI222</strain>
    </source>
</reference>
<gene>
    <name evidence="2" type="ORF">ACJ73_09708</name>
</gene>
<feature type="region of interest" description="Disordered" evidence="1">
    <location>
        <begin position="379"/>
        <end position="506"/>
    </location>
</feature>
<dbReference type="OrthoDB" id="2156052at2759"/>
<evidence type="ECO:0000256" key="1">
    <source>
        <dbReference type="SAM" id="MobiDB-lite"/>
    </source>
</evidence>
<dbReference type="SUPFAM" id="SSF56112">
    <property type="entry name" value="Protein kinase-like (PK-like)"/>
    <property type="match status" value="1"/>
</dbReference>
<organism evidence="2 3">
    <name type="scientific">Blastomyces percursus</name>
    <dbReference type="NCBI Taxonomy" id="1658174"/>
    <lineage>
        <taxon>Eukaryota</taxon>
        <taxon>Fungi</taxon>
        <taxon>Dikarya</taxon>
        <taxon>Ascomycota</taxon>
        <taxon>Pezizomycotina</taxon>
        <taxon>Eurotiomycetes</taxon>
        <taxon>Eurotiomycetidae</taxon>
        <taxon>Onygenales</taxon>
        <taxon>Ajellomycetaceae</taxon>
        <taxon>Blastomyces</taxon>
    </lineage>
</organism>
<dbReference type="Proteomes" id="UP000242791">
    <property type="component" value="Unassembled WGS sequence"/>
</dbReference>
<sequence>TQPTTLPEFLDACHVHLFLGLAVQTNSALWTTGSPENADRKLRPTKICEWTSFPAEQALIWKDLMASDFHSQRQFTHLMVLEENGREVSRRMIGSEMDLNIFQRQTIEMRVTSIIEKVYANPPLRRVFKLKGDISFENHANTLTDESNIAAEMNLLSIDQEQPRRSARLAALPSRVETQAPTPTQTPAQAPISRARADQFCVYNKGGGLKVPAFIIEYKAPHKVSKAHIKAGLQDMDLDKVLHTQKKKKKSPEEICRRVMAAIITQAFSYMIQCGVEFGSVCTGEVYIYLRVLHDDPGTVYYFLSIPDEDVGQTTGWTGDLHSDNRLHLTAVGQMTAFTLRALQTPVRSISWISSATERLPIWEMIYADVLTEIKKEDIPSSEFKPSTRSREEYCRASPIKTRSKDATVSICNPSKDLGPVSDDDSGDDFDPNTPSRPPTKPRPLHPSLMSQTSRSKGKQQASQSKGKQQASQSKGKQQASQSKGKQQASQSKDKSQTSQSKDKPRGYCTQKCLLGMVKGWKLDRKCPNVSQHGTDKHRLNRVTLMRLLNDQLSGRILGPGTDLGCDSLHVHGSRGAMFKITLWSHGYTFVGKGLPMAFVNSVRNEELVYSRLSPIQGRFVPVFLGNLLLRRRFSYDGIAEIAYLLCMGFAGRNLIYPHGLDRDHLVQQAKISLQAIHGLGVLHNDPSPRNITWNEEDDRVMLIDFERSILLNKRMPLGVTSPNQKSKPGVRPMEKMDYYSQLNSPEEETGSMVSDMKSVWQQFQQFPLDRYQE</sequence>
<evidence type="ECO:0000313" key="3">
    <source>
        <dbReference type="Proteomes" id="UP000242791"/>
    </source>
</evidence>
<accession>A0A1J9P3M8</accession>
<name>A0A1J9P3M8_9EURO</name>
<dbReference type="VEuPathDB" id="FungiDB:ACJ73_09708"/>
<dbReference type="EMBL" id="LGTZ01002899">
    <property type="protein sequence ID" value="OJD10750.1"/>
    <property type="molecule type" value="Genomic_DNA"/>
</dbReference>
<dbReference type="AlphaFoldDB" id="A0A1J9P3M8"/>
<evidence type="ECO:0000313" key="2">
    <source>
        <dbReference type="EMBL" id="OJD10750.1"/>
    </source>
</evidence>
<proteinExistence type="predicted"/>
<feature type="compositionally biased region" description="Low complexity" evidence="1">
    <location>
        <begin position="459"/>
        <end position="491"/>
    </location>
</feature>
<comment type="caution">
    <text evidence="2">The sequence shown here is derived from an EMBL/GenBank/DDBJ whole genome shotgun (WGS) entry which is preliminary data.</text>
</comment>
<dbReference type="PANTHER" id="PTHR37171:SF1">
    <property type="entry name" value="SERINE_THREONINE-PROTEIN KINASE YRZF-RELATED"/>
    <property type="match status" value="1"/>
</dbReference>
<evidence type="ECO:0008006" key="4">
    <source>
        <dbReference type="Google" id="ProtNLM"/>
    </source>
</evidence>
<dbReference type="InterPro" id="IPR052396">
    <property type="entry name" value="Meiotic_Drive_Suppr_Kinase"/>
</dbReference>
<dbReference type="InterPro" id="IPR011009">
    <property type="entry name" value="Kinase-like_dom_sf"/>
</dbReference>
<dbReference type="PANTHER" id="PTHR37171">
    <property type="entry name" value="SERINE/THREONINE-PROTEIN KINASE YRZF-RELATED"/>
    <property type="match status" value="1"/>
</dbReference>
<feature type="compositionally biased region" description="Basic and acidic residues" evidence="1">
    <location>
        <begin position="492"/>
        <end position="506"/>
    </location>
</feature>